<reference evidence="11 23" key="1">
    <citation type="submission" date="2018-09" db="EMBL/GenBank/DDBJ databases">
        <title>Genomic investigation of the strawberry pathogen Phytophthora fragariae indicates pathogenicity is determined by transcriptional variation in three key races.</title>
        <authorList>
            <person name="Adams T.M."/>
            <person name="Armitage A.D."/>
            <person name="Sobczyk M.K."/>
            <person name="Bates H.J."/>
            <person name="Dunwell J.M."/>
            <person name="Nellist C.F."/>
            <person name="Harrison R.J."/>
        </authorList>
    </citation>
    <scope>NUCLEOTIDE SEQUENCE [LARGE SCALE GENOMIC DNA]</scope>
    <source>
        <strain evidence="16 19">A4</strain>
        <strain evidence="15 20">BC-1</strain>
        <strain evidence="14 18">NOV-27</strain>
        <strain evidence="13 21">NOV-5</strain>
        <strain evidence="12 22">NOV-71</strain>
        <strain evidence="10 17">NOV-9</strain>
        <strain evidence="11 23">SCRP245</strain>
    </source>
</reference>
<evidence type="ECO:0000313" key="11">
    <source>
        <dbReference type="EMBL" id="KAE9014304.1"/>
    </source>
</evidence>
<evidence type="ECO:0000313" key="18">
    <source>
        <dbReference type="Proteomes" id="UP000433483"/>
    </source>
</evidence>
<keyword evidence="4" id="KW-0540">Nuclease</keyword>
<dbReference type="Gene3D" id="3.30.70.270">
    <property type="match status" value="1"/>
</dbReference>
<keyword evidence="1" id="KW-0645">Protease</keyword>
<dbReference type="InterPro" id="IPR041373">
    <property type="entry name" value="RT_RNaseH"/>
</dbReference>
<dbReference type="OrthoDB" id="113644at2759"/>
<evidence type="ECO:0000256" key="3">
    <source>
        <dbReference type="ARBA" id="ARBA00022695"/>
    </source>
</evidence>
<dbReference type="Proteomes" id="UP000429523">
    <property type="component" value="Unassembled WGS sequence"/>
</dbReference>
<dbReference type="EMBL" id="QXGE01000364">
    <property type="protein sequence ID" value="KAE9314657.1"/>
    <property type="molecule type" value="Genomic_DNA"/>
</dbReference>
<keyword evidence="5" id="KW-0064">Aspartyl protease</keyword>
<evidence type="ECO:0000313" key="20">
    <source>
        <dbReference type="Proteomes" id="UP000440367"/>
    </source>
</evidence>
<evidence type="ECO:0000256" key="4">
    <source>
        <dbReference type="ARBA" id="ARBA00022722"/>
    </source>
</evidence>
<gene>
    <name evidence="16" type="ORF">PF001_g8156</name>
    <name evidence="15" type="ORF">PF002_g10613</name>
    <name evidence="14" type="ORF">PF005_g9457</name>
    <name evidence="13" type="ORF">PF006_g7906</name>
    <name evidence="12" type="ORF">PF007_g4684</name>
    <name evidence="10" type="ORF">PF009_g10396</name>
    <name evidence="11" type="ORF">PF011_g8114</name>
</gene>
<dbReference type="Proteomes" id="UP000433483">
    <property type="component" value="Unassembled WGS sequence"/>
</dbReference>
<keyword evidence="6" id="KW-0255">Endonuclease</keyword>
<keyword evidence="3" id="KW-0548">Nucleotidyltransferase</keyword>
<dbReference type="EMBL" id="QXGA01000350">
    <property type="protein sequence ID" value="KAE9147397.1"/>
    <property type="molecule type" value="Genomic_DNA"/>
</dbReference>
<evidence type="ECO:0000256" key="7">
    <source>
        <dbReference type="ARBA" id="ARBA00022801"/>
    </source>
</evidence>
<dbReference type="Proteomes" id="UP000440732">
    <property type="component" value="Unassembled WGS sequence"/>
</dbReference>
<dbReference type="EMBL" id="QXGD01000469">
    <property type="protein sequence ID" value="KAE9238600.1"/>
    <property type="molecule type" value="Genomic_DNA"/>
</dbReference>
<evidence type="ECO:0000256" key="5">
    <source>
        <dbReference type="ARBA" id="ARBA00022750"/>
    </source>
</evidence>
<evidence type="ECO:0000313" key="19">
    <source>
        <dbReference type="Proteomes" id="UP000437068"/>
    </source>
</evidence>
<evidence type="ECO:0000313" key="12">
    <source>
        <dbReference type="EMBL" id="KAE9130063.1"/>
    </source>
</evidence>
<dbReference type="AlphaFoldDB" id="A0A6A3LDX4"/>
<dbReference type="GO" id="GO:0006508">
    <property type="term" value="P:proteolysis"/>
    <property type="evidence" value="ECO:0007669"/>
    <property type="project" value="UniProtKB-KW"/>
</dbReference>
<dbReference type="SUPFAM" id="SSF56672">
    <property type="entry name" value="DNA/RNA polymerases"/>
    <property type="match status" value="1"/>
</dbReference>
<evidence type="ECO:0000313" key="13">
    <source>
        <dbReference type="EMBL" id="KAE9147397.1"/>
    </source>
</evidence>
<sequence>MQLPRTGADLQQFLCAANWMRQSIPEYTRISAVLYDALERAAKVSGSRKKKMLAKVNLVDAAWGAQETAGFEDVRQALLRMAPLAHSSPSSEVCFYSDASQDTQLEPNEVQQPLEEQHHRPLAFLSGRFVGAAARWPTIEKEAFAIIESTRRLEYLLLRPKGYRLFTDHRNLVYIFDPFATDSAMARYQADKLQHWTMSLLVFRYVIEHVPGEVNAWGDLLSRWGAGPALKQERTSRRVARLAVVQRVSPLEDPEFVWPAETEILALQQVARDDNSDLQGAQVSSASFY</sequence>
<dbReference type="InterPro" id="IPR043502">
    <property type="entry name" value="DNA/RNA_pol_sf"/>
</dbReference>
<comment type="caution">
    <text evidence="11">The sequence shown here is derived from an EMBL/GenBank/DDBJ whole genome shotgun (WGS) entry which is preliminary data.</text>
</comment>
<evidence type="ECO:0000313" key="22">
    <source>
        <dbReference type="Proteomes" id="UP000441208"/>
    </source>
</evidence>
<dbReference type="EMBL" id="QXGF01000468">
    <property type="protein sequence ID" value="KAE8939758.1"/>
    <property type="molecule type" value="Genomic_DNA"/>
</dbReference>
<feature type="domain" description="Reverse transcriptase RNase H-like" evidence="9">
    <location>
        <begin position="89"/>
        <end position="194"/>
    </location>
</feature>
<dbReference type="EMBL" id="QXGB01000427">
    <property type="protein sequence ID" value="KAE9215372.1"/>
    <property type="molecule type" value="Genomic_DNA"/>
</dbReference>
<dbReference type="EMBL" id="QXFZ01000150">
    <property type="protein sequence ID" value="KAE9130063.1"/>
    <property type="molecule type" value="Genomic_DNA"/>
</dbReference>
<dbReference type="Proteomes" id="UP000441208">
    <property type="component" value="Unassembled WGS sequence"/>
</dbReference>
<keyword evidence="7" id="KW-0378">Hydrolase</keyword>
<evidence type="ECO:0000256" key="6">
    <source>
        <dbReference type="ARBA" id="ARBA00022759"/>
    </source>
</evidence>
<evidence type="ECO:0000313" key="15">
    <source>
        <dbReference type="EMBL" id="KAE9238600.1"/>
    </source>
</evidence>
<dbReference type="Proteomes" id="UP000437068">
    <property type="component" value="Unassembled WGS sequence"/>
</dbReference>
<evidence type="ECO:0000313" key="10">
    <source>
        <dbReference type="EMBL" id="KAE8939758.1"/>
    </source>
</evidence>
<evidence type="ECO:0000256" key="1">
    <source>
        <dbReference type="ARBA" id="ARBA00022670"/>
    </source>
</evidence>
<evidence type="ECO:0000256" key="2">
    <source>
        <dbReference type="ARBA" id="ARBA00022679"/>
    </source>
</evidence>
<protein>
    <recommendedName>
        <fullName evidence="9">Reverse transcriptase RNase H-like domain-containing protein</fullName>
    </recommendedName>
</protein>
<keyword evidence="18" id="KW-1185">Reference proteome</keyword>
<dbReference type="PANTHER" id="PTHR33064:SF37">
    <property type="entry name" value="RIBONUCLEASE H"/>
    <property type="match status" value="1"/>
</dbReference>
<evidence type="ECO:0000313" key="21">
    <source>
        <dbReference type="Proteomes" id="UP000440732"/>
    </source>
</evidence>
<keyword evidence="8" id="KW-0695">RNA-directed DNA polymerase</keyword>
<evidence type="ECO:0000313" key="16">
    <source>
        <dbReference type="EMBL" id="KAE9314657.1"/>
    </source>
</evidence>
<name>A0A6A3LDX4_9STRA</name>
<dbReference type="Pfam" id="PF17917">
    <property type="entry name" value="RT_RNaseH"/>
    <property type="match status" value="1"/>
</dbReference>
<evidence type="ECO:0000313" key="17">
    <source>
        <dbReference type="Proteomes" id="UP000429523"/>
    </source>
</evidence>
<evidence type="ECO:0000256" key="8">
    <source>
        <dbReference type="ARBA" id="ARBA00022918"/>
    </source>
</evidence>
<dbReference type="Proteomes" id="UP000460718">
    <property type="component" value="Unassembled WGS sequence"/>
</dbReference>
<dbReference type="Proteomes" id="UP000440367">
    <property type="component" value="Unassembled WGS sequence"/>
</dbReference>
<evidence type="ECO:0000313" key="14">
    <source>
        <dbReference type="EMBL" id="KAE9215372.1"/>
    </source>
</evidence>
<organism evidence="11 23">
    <name type="scientific">Phytophthora fragariae</name>
    <dbReference type="NCBI Taxonomy" id="53985"/>
    <lineage>
        <taxon>Eukaryota</taxon>
        <taxon>Sar</taxon>
        <taxon>Stramenopiles</taxon>
        <taxon>Oomycota</taxon>
        <taxon>Peronosporomycetes</taxon>
        <taxon>Peronosporales</taxon>
        <taxon>Peronosporaceae</taxon>
        <taxon>Phytophthora</taxon>
    </lineage>
</organism>
<dbReference type="GO" id="GO:0004190">
    <property type="term" value="F:aspartic-type endopeptidase activity"/>
    <property type="evidence" value="ECO:0007669"/>
    <property type="project" value="UniProtKB-KW"/>
</dbReference>
<dbReference type="EMBL" id="QXFW01000375">
    <property type="protein sequence ID" value="KAE9014304.1"/>
    <property type="molecule type" value="Genomic_DNA"/>
</dbReference>
<keyword evidence="2" id="KW-0808">Transferase</keyword>
<dbReference type="GO" id="GO:0003964">
    <property type="term" value="F:RNA-directed DNA polymerase activity"/>
    <property type="evidence" value="ECO:0007669"/>
    <property type="project" value="UniProtKB-KW"/>
</dbReference>
<accession>A0A6A3LDX4</accession>
<proteinExistence type="predicted"/>
<dbReference type="InterPro" id="IPR051320">
    <property type="entry name" value="Viral_Replic_Matur_Polypro"/>
</dbReference>
<dbReference type="InterPro" id="IPR043128">
    <property type="entry name" value="Rev_trsase/Diguanyl_cyclase"/>
</dbReference>
<dbReference type="GO" id="GO:0004519">
    <property type="term" value="F:endonuclease activity"/>
    <property type="evidence" value="ECO:0007669"/>
    <property type="project" value="UniProtKB-KW"/>
</dbReference>
<dbReference type="PANTHER" id="PTHR33064">
    <property type="entry name" value="POL PROTEIN"/>
    <property type="match status" value="1"/>
</dbReference>
<evidence type="ECO:0000259" key="9">
    <source>
        <dbReference type="Pfam" id="PF17917"/>
    </source>
</evidence>
<evidence type="ECO:0000313" key="23">
    <source>
        <dbReference type="Proteomes" id="UP000460718"/>
    </source>
</evidence>